<dbReference type="GO" id="GO:0016747">
    <property type="term" value="F:acyltransferase activity, transferring groups other than amino-acyl groups"/>
    <property type="evidence" value="ECO:0007669"/>
    <property type="project" value="InterPro"/>
</dbReference>
<dbReference type="SUPFAM" id="SSF55729">
    <property type="entry name" value="Acyl-CoA N-acyltransferases (Nat)"/>
    <property type="match status" value="1"/>
</dbReference>
<proteinExistence type="predicted"/>
<organism evidence="2 3">
    <name type="scientific">Halomicrobium zhouii</name>
    <dbReference type="NCBI Taxonomy" id="767519"/>
    <lineage>
        <taxon>Archaea</taxon>
        <taxon>Methanobacteriati</taxon>
        <taxon>Methanobacteriota</taxon>
        <taxon>Stenosarchaea group</taxon>
        <taxon>Halobacteria</taxon>
        <taxon>Halobacteriales</taxon>
        <taxon>Haloarculaceae</taxon>
        <taxon>Halomicrobium</taxon>
    </lineage>
</organism>
<evidence type="ECO:0000259" key="1">
    <source>
        <dbReference type="PROSITE" id="PS51186"/>
    </source>
</evidence>
<dbReference type="OrthoDB" id="299799at2157"/>
<dbReference type="RefSeq" id="WP_089814045.1">
    <property type="nucleotide sequence ID" value="NZ_FOZK01000001.1"/>
</dbReference>
<dbReference type="Pfam" id="PF13527">
    <property type="entry name" value="Acetyltransf_9"/>
    <property type="match status" value="1"/>
</dbReference>
<dbReference type="Proteomes" id="UP000199062">
    <property type="component" value="Unassembled WGS sequence"/>
</dbReference>
<protein>
    <submittedName>
        <fullName evidence="2">Acetyltransferase (GNAT) domain-containing protein</fullName>
    </submittedName>
</protein>
<name>A0A1I6KGF6_9EURY</name>
<sequence length="379" mass="42800">MTGATDPDRERGATDPYTVRRFRPEDRDGVIALDRIVWDRDRGPDWFRWKYESNPFVDDVPVFVVERDGQIVGARPFMAFRIRTGETVVDALQPSDTMVHPDHRRRGLFTRMTRRAIAAYADEEPSLLFNYPNDAARPGYEKLGWRTVGPQVTFYRIQDPARLLSARFDAAAEPLVRRTVRPLVRAVRRPPSRLPRRADVDVASQRGVPHATLASLYEGSVPRRFHALRDEALLAWRFGSPVWSRRTYLARRDGTAVAALVARTRTLADGVTVTQIADVLPMAGDEYERGAATTLLGPVVRDHAESTLIAAITGPIRSAALERHGFRPDDRPPLSWVRDRSKTLAVRPMRLSASSWTLDGRPIDDPANWTGTFVERDTT</sequence>
<dbReference type="InterPro" id="IPR000182">
    <property type="entry name" value="GNAT_dom"/>
</dbReference>
<accession>A0A1I6KGF6</accession>
<keyword evidence="3" id="KW-1185">Reference proteome</keyword>
<dbReference type="Gene3D" id="3.40.630.30">
    <property type="match status" value="1"/>
</dbReference>
<dbReference type="EMBL" id="FOZK01000001">
    <property type="protein sequence ID" value="SFR90303.1"/>
    <property type="molecule type" value="Genomic_DNA"/>
</dbReference>
<dbReference type="InterPro" id="IPR016181">
    <property type="entry name" value="Acyl_CoA_acyltransferase"/>
</dbReference>
<evidence type="ECO:0000313" key="2">
    <source>
        <dbReference type="EMBL" id="SFR90303.1"/>
    </source>
</evidence>
<keyword evidence="2" id="KW-0808">Transferase</keyword>
<dbReference type="STRING" id="767519.SAMN05216559_0778"/>
<reference evidence="2 3" key="1">
    <citation type="submission" date="2016-10" db="EMBL/GenBank/DDBJ databases">
        <authorList>
            <person name="de Groot N.N."/>
        </authorList>
    </citation>
    <scope>NUCLEOTIDE SEQUENCE [LARGE SCALE GENOMIC DNA]</scope>
    <source>
        <strain evidence="2 3">CGMCC 1.10457</strain>
    </source>
</reference>
<gene>
    <name evidence="2" type="ORF">SAMN05216559_0778</name>
</gene>
<dbReference type="PROSITE" id="PS51186">
    <property type="entry name" value="GNAT"/>
    <property type="match status" value="1"/>
</dbReference>
<evidence type="ECO:0000313" key="3">
    <source>
        <dbReference type="Proteomes" id="UP000199062"/>
    </source>
</evidence>
<dbReference type="AlphaFoldDB" id="A0A1I6KGF6"/>
<feature type="domain" description="N-acetyltransferase" evidence="1">
    <location>
        <begin position="17"/>
        <end position="169"/>
    </location>
</feature>